<dbReference type="InterPro" id="IPR055360">
    <property type="entry name" value="bAvd"/>
</dbReference>
<proteinExistence type="predicted"/>
<dbReference type="Proteomes" id="UP000823928">
    <property type="component" value="Unassembled WGS sequence"/>
</dbReference>
<dbReference type="SUPFAM" id="SSF158446">
    <property type="entry name" value="IVS-encoded protein-like"/>
    <property type="match status" value="1"/>
</dbReference>
<evidence type="ECO:0000313" key="2">
    <source>
        <dbReference type="EMBL" id="HIS35766.1"/>
    </source>
</evidence>
<dbReference type="AlphaFoldDB" id="A0A9D1JMC6"/>
<reference evidence="2" key="1">
    <citation type="submission" date="2020-10" db="EMBL/GenBank/DDBJ databases">
        <authorList>
            <person name="Gilroy R."/>
        </authorList>
    </citation>
    <scope>NUCLEOTIDE SEQUENCE</scope>
    <source>
        <strain evidence="2">6276</strain>
    </source>
</reference>
<accession>A0A9D1JMC6</accession>
<reference evidence="2" key="2">
    <citation type="journal article" date="2021" name="PeerJ">
        <title>Extensive microbial diversity within the chicken gut microbiome revealed by metagenomics and culture.</title>
        <authorList>
            <person name="Gilroy R."/>
            <person name="Ravi A."/>
            <person name="Getino M."/>
            <person name="Pursley I."/>
            <person name="Horton D.L."/>
            <person name="Alikhan N.F."/>
            <person name="Baker D."/>
            <person name="Gharbi K."/>
            <person name="Hall N."/>
            <person name="Watson M."/>
            <person name="Adriaenssens E.M."/>
            <person name="Foster-Nyarko E."/>
            <person name="Jarju S."/>
            <person name="Secka A."/>
            <person name="Antonio M."/>
            <person name="Oren A."/>
            <person name="Chaudhuri R.R."/>
            <person name="La Ragione R."/>
            <person name="Hildebrand F."/>
            <person name="Pallen M.J."/>
        </authorList>
    </citation>
    <scope>NUCLEOTIDE SEQUENCE</scope>
    <source>
        <strain evidence="2">6276</strain>
    </source>
</reference>
<dbReference type="Pfam" id="PF22296">
    <property type="entry name" value="bAvd"/>
    <property type="match status" value="1"/>
</dbReference>
<comment type="caution">
    <text evidence="2">The sequence shown here is derived from an EMBL/GenBank/DDBJ whole genome shotgun (WGS) entry which is preliminary data.</text>
</comment>
<organism evidence="2 3">
    <name type="scientific">Candidatus Scatousia excrementigallinarum</name>
    <dbReference type="NCBI Taxonomy" id="2840935"/>
    <lineage>
        <taxon>Bacteria</taxon>
        <taxon>Candidatus Scatousia</taxon>
    </lineage>
</organism>
<protein>
    <submittedName>
        <fullName evidence="2">Four helix bundle protein</fullName>
    </submittedName>
</protein>
<gene>
    <name evidence="2" type="ORF">IAC10_03950</name>
</gene>
<dbReference type="Gene3D" id="1.20.1440.60">
    <property type="entry name" value="23S rRNA-intervening sequence"/>
    <property type="match status" value="1"/>
</dbReference>
<dbReference type="EMBL" id="DVIU01000081">
    <property type="protein sequence ID" value="HIS35766.1"/>
    <property type="molecule type" value="Genomic_DNA"/>
</dbReference>
<dbReference type="CDD" id="cd16376">
    <property type="entry name" value="Avd_like"/>
    <property type="match status" value="1"/>
</dbReference>
<name>A0A9D1JMC6_9BACT</name>
<feature type="domain" description="bAvd-like" evidence="1">
    <location>
        <begin position="10"/>
        <end position="111"/>
    </location>
</feature>
<evidence type="ECO:0000259" key="1">
    <source>
        <dbReference type="Pfam" id="PF22296"/>
    </source>
</evidence>
<sequence length="115" mass="13530">MAQYEHLPIYKTTYDLLIELMHVTKDFPREFKYSIGEKIQINIVELLVEIYKANSARDKKIFIEALLEKVQFLNLFLRIAFDLKLIPINRYSSFIEKTSSIAKQANGWLQSISTK</sequence>
<dbReference type="InterPro" id="IPR036583">
    <property type="entry name" value="23S_rRNA_IVS_sf"/>
</dbReference>
<evidence type="ECO:0000313" key="3">
    <source>
        <dbReference type="Proteomes" id="UP000823928"/>
    </source>
</evidence>